<evidence type="ECO:0000313" key="1">
    <source>
        <dbReference type="EMBL" id="MBW73856.1"/>
    </source>
</evidence>
<name>A0A2M4D8I4_ANODA</name>
<protein>
    <submittedName>
        <fullName evidence="1">Putative secreted protein</fullName>
    </submittedName>
</protein>
<organism evidence="1">
    <name type="scientific">Anopheles darlingi</name>
    <name type="common">Mosquito</name>
    <dbReference type="NCBI Taxonomy" id="43151"/>
    <lineage>
        <taxon>Eukaryota</taxon>
        <taxon>Metazoa</taxon>
        <taxon>Ecdysozoa</taxon>
        <taxon>Arthropoda</taxon>
        <taxon>Hexapoda</taxon>
        <taxon>Insecta</taxon>
        <taxon>Pterygota</taxon>
        <taxon>Neoptera</taxon>
        <taxon>Endopterygota</taxon>
        <taxon>Diptera</taxon>
        <taxon>Nematocera</taxon>
        <taxon>Culicoidea</taxon>
        <taxon>Culicidae</taxon>
        <taxon>Anophelinae</taxon>
        <taxon>Anopheles</taxon>
    </lineage>
</organism>
<dbReference type="AlphaFoldDB" id="A0A2M4D8I4"/>
<accession>A0A2M4D8I4</accession>
<dbReference type="EMBL" id="GGFL01009678">
    <property type="protein sequence ID" value="MBW73856.1"/>
    <property type="molecule type" value="Transcribed_RNA"/>
</dbReference>
<reference evidence="1" key="1">
    <citation type="submission" date="2018-01" db="EMBL/GenBank/DDBJ databases">
        <title>An insight into the sialome of Amazonian anophelines.</title>
        <authorList>
            <person name="Ribeiro J.M."/>
            <person name="Scarpassa V."/>
            <person name="Calvo E."/>
        </authorList>
    </citation>
    <scope>NUCLEOTIDE SEQUENCE</scope>
</reference>
<sequence length="101" mass="10493">MVIFVLWPAAAAAAVATGAFLCSIPACSTIPISKRSILATSRLPSLKAELVRTLRLPTSSAAILLPLVTLALSKSLVSPSKPTLERNRSPGFTLTMQCASG</sequence>
<proteinExistence type="predicted"/>